<name>A0A9D3UXA0_9ROSI</name>
<dbReference type="Proteomes" id="UP000828251">
    <property type="component" value="Unassembled WGS sequence"/>
</dbReference>
<dbReference type="AlphaFoldDB" id="A0A9D3UXA0"/>
<evidence type="ECO:0000313" key="2">
    <source>
        <dbReference type="EMBL" id="KAH1064156.1"/>
    </source>
</evidence>
<gene>
    <name evidence="2" type="ORF">J1N35_029143</name>
</gene>
<dbReference type="EMBL" id="JAIQCV010000009">
    <property type="protein sequence ID" value="KAH1064156.1"/>
    <property type="molecule type" value="Genomic_DNA"/>
</dbReference>
<comment type="caution">
    <text evidence="2">The sequence shown here is derived from an EMBL/GenBank/DDBJ whole genome shotgun (WGS) entry which is preliminary data.</text>
</comment>
<evidence type="ECO:0000313" key="3">
    <source>
        <dbReference type="Proteomes" id="UP000828251"/>
    </source>
</evidence>
<proteinExistence type="predicted"/>
<evidence type="ECO:0000256" key="1">
    <source>
        <dbReference type="SAM" id="MobiDB-lite"/>
    </source>
</evidence>
<keyword evidence="3" id="KW-1185">Reference proteome</keyword>
<feature type="region of interest" description="Disordered" evidence="1">
    <location>
        <begin position="73"/>
        <end position="94"/>
    </location>
</feature>
<feature type="compositionally biased region" description="Low complexity" evidence="1">
    <location>
        <begin position="73"/>
        <end position="85"/>
    </location>
</feature>
<reference evidence="2 3" key="1">
    <citation type="journal article" date="2021" name="Plant Biotechnol. J.">
        <title>Multi-omics assisted identification of the key and species-specific regulatory components of drought-tolerant mechanisms in Gossypium stocksii.</title>
        <authorList>
            <person name="Yu D."/>
            <person name="Ke L."/>
            <person name="Zhang D."/>
            <person name="Wu Y."/>
            <person name="Sun Y."/>
            <person name="Mei J."/>
            <person name="Sun J."/>
            <person name="Sun Y."/>
        </authorList>
    </citation>
    <scope>NUCLEOTIDE SEQUENCE [LARGE SCALE GENOMIC DNA]</scope>
    <source>
        <strain evidence="3">cv. E1</strain>
        <tissue evidence="2">Leaf</tissue>
    </source>
</reference>
<accession>A0A9D3UXA0</accession>
<organism evidence="2 3">
    <name type="scientific">Gossypium stocksii</name>
    <dbReference type="NCBI Taxonomy" id="47602"/>
    <lineage>
        <taxon>Eukaryota</taxon>
        <taxon>Viridiplantae</taxon>
        <taxon>Streptophyta</taxon>
        <taxon>Embryophyta</taxon>
        <taxon>Tracheophyta</taxon>
        <taxon>Spermatophyta</taxon>
        <taxon>Magnoliopsida</taxon>
        <taxon>eudicotyledons</taxon>
        <taxon>Gunneridae</taxon>
        <taxon>Pentapetalae</taxon>
        <taxon>rosids</taxon>
        <taxon>malvids</taxon>
        <taxon>Malvales</taxon>
        <taxon>Malvaceae</taxon>
        <taxon>Malvoideae</taxon>
        <taxon>Gossypium</taxon>
    </lineage>
</organism>
<protein>
    <submittedName>
        <fullName evidence="2">Uncharacterized protein</fullName>
    </submittedName>
</protein>
<sequence length="120" mass="12707">MRKNRRTNIEVANVVVSSKVEEDSVILEQHQKKRTDHAEPFAIVVTTSVSPIVSSPSVAHVSSLVFAHISSSLDVPSNSPSTYTPSYPPTTKGPSNESIFGTIVEDGVAGAAIKFVGMGV</sequence>